<feature type="compositionally biased region" description="Polar residues" evidence="2">
    <location>
        <begin position="530"/>
        <end position="543"/>
    </location>
</feature>
<dbReference type="InterPro" id="IPR035969">
    <property type="entry name" value="Rab-GAP_TBC_sf"/>
</dbReference>
<dbReference type="PANTHER" id="PTHR47219">
    <property type="entry name" value="RAB GTPASE-ACTIVATING PROTEIN 1-LIKE"/>
    <property type="match status" value="1"/>
</dbReference>
<reference evidence="5" key="1">
    <citation type="submission" date="2025-08" db="UniProtKB">
        <authorList>
            <consortium name="RefSeq"/>
        </authorList>
    </citation>
    <scope>IDENTIFICATION</scope>
</reference>
<feature type="domain" description="Rab-GAP TBC" evidence="3">
    <location>
        <begin position="115"/>
        <end position="307"/>
    </location>
</feature>
<dbReference type="Gene3D" id="1.10.8.270">
    <property type="entry name" value="putative rabgap domain of human tbc1 domain family member 14 like domains"/>
    <property type="match status" value="1"/>
</dbReference>
<organism evidence="4 5">
    <name type="scientific">Galendromus occidentalis</name>
    <name type="common">western predatory mite</name>
    <dbReference type="NCBI Taxonomy" id="34638"/>
    <lineage>
        <taxon>Eukaryota</taxon>
        <taxon>Metazoa</taxon>
        <taxon>Ecdysozoa</taxon>
        <taxon>Arthropoda</taxon>
        <taxon>Chelicerata</taxon>
        <taxon>Arachnida</taxon>
        <taxon>Acari</taxon>
        <taxon>Parasitiformes</taxon>
        <taxon>Mesostigmata</taxon>
        <taxon>Gamasina</taxon>
        <taxon>Phytoseioidea</taxon>
        <taxon>Phytoseiidae</taxon>
        <taxon>Typhlodrominae</taxon>
        <taxon>Galendromus</taxon>
    </lineage>
</organism>
<evidence type="ECO:0000313" key="4">
    <source>
        <dbReference type="Proteomes" id="UP000694867"/>
    </source>
</evidence>
<dbReference type="Gene3D" id="1.10.472.80">
    <property type="entry name" value="Ypt/Rab-GAP domain of gyp1p, domain 3"/>
    <property type="match status" value="1"/>
</dbReference>
<dbReference type="AlphaFoldDB" id="A0AAJ7SHW9"/>
<dbReference type="RefSeq" id="XP_028968954.1">
    <property type="nucleotide sequence ID" value="XM_029113121.1"/>
</dbReference>
<dbReference type="SMART" id="SM00164">
    <property type="entry name" value="TBC"/>
    <property type="match status" value="1"/>
</dbReference>
<dbReference type="GO" id="GO:0031267">
    <property type="term" value="F:small GTPase binding"/>
    <property type="evidence" value="ECO:0007669"/>
    <property type="project" value="TreeGrafter"/>
</dbReference>
<feature type="region of interest" description="Disordered" evidence="2">
    <location>
        <begin position="437"/>
        <end position="460"/>
    </location>
</feature>
<keyword evidence="4" id="KW-1185">Reference proteome</keyword>
<evidence type="ECO:0000259" key="3">
    <source>
        <dbReference type="PROSITE" id="PS50086"/>
    </source>
</evidence>
<evidence type="ECO:0000256" key="2">
    <source>
        <dbReference type="SAM" id="MobiDB-lite"/>
    </source>
</evidence>
<dbReference type="GO" id="GO:0005096">
    <property type="term" value="F:GTPase activator activity"/>
    <property type="evidence" value="ECO:0007669"/>
    <property type="project" value="UniProtKB-KW"/>
</dbReference>
<sequence length="595" mass="68394">MSSDSESDTERQVLAERRQIVANYDKGWVKDSDHILSWEEPADNEAAKIDRYGFIHEKPLPQRFSDLEKKQVDKEVERANKWLKMTKAWGKYIAQPSKNDSAKKFEKLRKRVYKGIPNCIRGDAWKLLLGVEELKKQKPNTYNEMKALARLESPDIRQIDLDINRTYRNHENFRHRYSIKQQELFHVLISYSMYNQEIGYCQGMSQIAALLLMYMNEEDAFWAISQLMAAEKYAMHGFFIQGFPKLNRFTAHHDKILTKKLPRLKKHLDKHDITSSLYTLKWFFQCFVDRVPFTLTLRLWDIYLLEGEMILTAMSYNLLKLHYKNLLKMNMDQLADFLQYRLEQDFGYNDDLAIDALKERIQELKAAKLSLPQCSEEDRELERPTRPFGVVELSTPRQRRTKPKTTRKSNSVRALNSHLNDSESILNGSIETISTKSELGGRFTPKELRKSPNLESESSDASSVIEALSLRMNSSMALDTSMTVTQDDSNRTLNNEAAGLLKPRSPSIYDNVSLPGDENSAEAPKVLGEDSTTQTDPLPSRSQVEAVRIFVPYAESNGESQSHKDVATSPNSPHGGPDPNRITIKVHAMTTVETL</sequence>
<feature type="region of interest" description="Disordered" evidence="2">
    <location>
        <begin position="496"/>
        <end position="582"/>
    </location>
</feature>
<protein>
    <submittedName>
        <fullName evidence="5">USP6 N-terminal-like protein</fullName>
    </submittedName>
</protein>
<dbReference type="Pfam" id="PF00566">
    <property type="entry name" value="RabGAP-TBC"/>
    <property type="match status" value="1"/>
</dbReference>
<dbReference type="SUPFAM" id="SSF47923">
    <property type="entry name" value="Ypt/Rab-GAP domain of gyp1p"/>
    <property type="match status" value="2"/>
</dbReference>
<dbReference type="FunFam" id="1.10.472.80:FF:000019">
    <property type="entry name" value="USP6 N-terminal like"/>
    <property type="match status" value="1"/>
</dbReference>
<evidence type="ECO:0000256" key="1">
    <source>
        <dbReference type="ARBA" id="ARBA00022468"/>
    </source>
</evidence>
<dbReference type="InterPro" id="IPR050302">
    <property type="entry name" value="Rab_GAP_TBC_domain"/>
</dbReference>
<name>A0AAJ7SHW9_9ACAR</name>
<gene>
    <name evidence="5" type="primary">LOC100904210</name>
</gene>
<dbReference type="PANTHER" id="PTHR47219:SF25">
    <property type="entry name" value="RAB-GAP TBC DOMAIN-CONTAINING PROTEIN"/>
    <property type="match status" value="1"/>
</dbReference>
<keyword evidence="1" id="KW-0343">GTPase activation</keyword>
<dbReference type="InterPro" id="IPR000195">
    <property type="entry name" value="Rab-GAP-TBC_dom"/>
</dbReference>
<dbReference type="KEGG" id="goe:100904210"/>
<dbReference type="Gene3D" id="1.10.10.750">
    <property type="entry name" value="Ypt/Rab-GAP domain of gyp1p, domain 1"/>
    <property type="match status" value="1"/>
</dbReference>
<dbReference type="PROSITE" id="PS50086">
    <property type="entry name" value="TBC_RABGAP"/>
    <property type="match status" value="1"/>
</dbReference>
<accession>A0AAJ7SHW9</accession>
<dbReference type="FunFam" id="1.10.8.270:FF:000010">
    <property type="entry name" value="Putative USP6 N-terminal-like protein"/>
    <property type="match status" value="1"/>
</dbReference>
<dbReference type="GeneID" id="100904210"/>
<proteinExistence type="predicted"/>
<evidence type="ECO:0000313" key="5">
    <source>
        <dbReference type="RefSeq" id="XP_028968954.1"/>
    </source>
</evidence>
<dbReference type="Proteomes" id="UP000694867">
    <property type="component" value="Unplaced"/>
</dbReference>